<protein>
    <submittedName>
        <fullName evidence="2">Uncharacterized protein</fullName>
    </submittedName>
</protein>
<proteinExistence type="predicted"/>
<keyword evidence="3" id="KW-1185">Reference proteome</keyword>
<evidence type="ECO:0000313" key="2">
    <source>
        <dbReference type="EMBL" id="CAL1356125.1"/>
    </source>
</evidence>
<gene>
    <name evidence="2" type="ORF">LTRI10_LOCUS3844</name>
</gene>
<reference evidence="2 3" key="1">
    <citation type="submission" date="2024-04" db="EMBL/GenBank/DDBJ databases">
        <authorList>
            <person name="Fracassetti M."/>
        </authorList>
    </citation>
    <scope>NUCLEOTIDE SEQUENCE [LARGE SCALE GENOMIC DNA]</scope>
</reference>
<name>A0AAV2CHT9_9ROSI</name>
<evidence type="ECO:0000256" key="1">
    <source>
        <dbReference type="SAM" id="MobiDB-lite"/>
    </source>
</evidence>
<evidence type="ECO:0000313" key="3">
    <source>
        <dbReference type="Proteomes" id="UP001497516"/>
    </source>
</evidence>
<feature type="compositionally biased region" description="Pro residues" evidence="1">
    <location>
        <begin position="140"/>
        <end position="150"/>
    </location>
</feature>
<dbReference type="Proteomes" id="UP001497516">
    <property type="component" value="Chromosome 1"/>
</dbReference>
<organism evidence="2 3">
    <name type="scientific">Linum trigynum</name>
    <dbReference type="NCBI Taxonomy" id="586398"/>
    <lineage>
        <taxon>Eukaryota</taxon>
        <taxon>Viridiplantae</taxon>
        <taxon>Streptophyta</taxon>
        <taxon>Embryophyta</taxon>
        <taxon>Tracheophyta</taxon>
        <taxon>Spermatophyta</taxon>
        <taxon>Magnoliopsida</taxon>
        <taxon>eudicotyledons</taxon>
        <taxon>Gunneridae</taxon>
        <taxon>Pentapetalae</taxon>
        <taxon>rosids</taxon>
        <taxon>fabids</taxon>
        <taxon>Malpighiales</taxon>
        <taxon>Linaceae</taxon>
        <taxon>Linum</taxon>
    </lineage>
</organism>
<dbReference type="EMBL" id="OZ034813">
    <property type="protein sequence ID" value="CAL1356125.1"/>
    <property type="molecule type" value="Genomic_DNA"/>
</dbReference>
<sequence>MFRSVLQVKLVQLKKPPGFGLTGGELIRRTRRRFAFRKKKKRNRPKPKRKTLNHRAASLLLLPTRILFCSTLPPLLDDRRPSLLCSTIGDPPSSARRPAIVSGTGTRAPPLLKKNTSGDPPSSARRAAILPPLLDDRPSSPAPARAPLPC</sequence>
<feature type="region of interest" description="Disordered" evidence="1">
    <location>
        <begin position="79"/>
        <end position="150"/>
    </location>
</feature>
<accession>A0AAV2CHT9</accession>
<dbReference type="AlphaFoldDB" id="A0AAV2CHT9"/>